<reference evidence="1 2" key="1">
    <citation type="submission" date="2017-11" db="EMBL/GenBank/DDBJ databases">
        <authorList>
            <person name="Han C.G."/>
        </authorList>
    </citation>
    <scope>NUCLEOTIDE SEQUENCE [LARGE SCALE GENOMIC DNA]</scope>
    <source>
        <strain evidence="1 2">ANC 5347</strain>
    </source>
</reference>
<dbReference type="GO" id="GO:0016787">
    <property type="term" value="F:hydrolase activity"/>
    <property type="evidence" value="ECO:0007669"/>
    <property type="project" value="UniProtKB-KW"/>
</dbReference>
<name>A0A2H9UP13_9GAMM</name>
<gene>
    <name evidence="1" type="ORF">CU320_03260</name>
</gene>
<proteinExistence type="predicted"/>
<accession>A0A2H9UP13</accession>
<dbReference type="EMBL" id="PGOZ01000002">
    <property type="protein sequence ID" value="PJI33435.1"/>
    <property type="molecule type" value="Genomic_DNA"/>
</dbReference>
<evidence type="ECO:0000313" key="2">
    <source>
        <dbReference type="Proteomes" id="UP000242351"/>
    </source>
</evidence>
<reference evidence="1 2" key="2">
    <citation type="submission" date="2017-12" db="EMBL/GenBank/DDBJ databases">
        <title>Revising the taxonomy of the Acinetobacter lwoffii group: the description of Acinetobacter pseudolwoffii sp. nov. and emended description of Acinetobacter lwoffii.</title>
        <authorList>
            <person name="Nemec A."/>
        </authorList>
    </citation>
    <scope>NUCLEOTIDE SEQUENCE [LARGE SCALE GENOMIC DNA]</scope>
    <source>
        <strain evidence="1 2">ANC 5347</strain>
    </source>
</reference>
<organism evidence="1 2">
    <name type="scientific">Acinetobacter pseudolwoffii</name>
    <dbReference type="NCBI Taxonomy" id="2053287"/>
    <lineage>
        <taxon>Bacteria</taxon>
        <taxon>Pseudomonadati</taxon>
        <taxon>Pseudomonadota</taxon>
        <taxon>Gammaproteobacteria</taxon>
        <taxon>Moraxellales</taxon>
        <taxon>Moraxellaceae</taxon>
        <taxon>Acinetobacter</taxon>
    </lineage>
</organism>
<dbReference type="Gene3D" id="3.40.50.1820">
    <property type="entry name" value="alpha/beta hydrolase"/>
    <property type="match status" value="1"/>
</dbReference>
<protein>
    <submittedName>
        <fullName evidence="1">Alpha/beta hydrolase</fullName>
    </submittedName>
</protein>
<dbReference type="AlphaFoldDB" id="A0A2H9UP13"/>
<dbReference type="InterPro" id="IPR029058">
    <property type="entry name" value="AB_hydrolase_fold"/>
</dbReference>
<sequence>MKIVFIHGMNKQQYTAPSLRQHWLHLLKRGLRNNPQQQARFSYLKRHIRIPFYGDLLSRHHLHNLLNASTLMPQQWPHFPFLHPAQRQAVPPTNQCKYQVCDVPQLNPDKTLNFDQKLNFITALSKDIALRDFAVLINYFPSLHASFLHKFLLETYLYLANPTFMQEVHRRIHHQLHSSKPQILVAHSLGSVIAYNYLLQHPELNIQRFITLGSPLAFRVIQAHLPQPMIRPAAISGDWINFYSHDDFLTAFPLSAASFNFQPAIINQEIRTFVQRPHDIAGYLQHPQVLAAMLELLKNSA</sequence>
<keyword evidence="1" id="KW-0378">Hydrolase</keyword>
<dbReference type="Proteomes" id="UP000242351">
    <property type="component" value="Unassembled WGS sequence"/>
</dbReference>
<dbReference type="RefSeq" id="WP_005096382.1">
    <property type="nucleotide sequence ID" value="NZ_CP083759.1"/>
</dbReference>
<dbReference type="SUPFAM" id="SSF53474">
    <property type="entry name" value="alpha/beta-Hydrolases"/>
    <property type="match status" value="1"/>
</dbReference>
<evidence type="ECO:0000313" key="1">
    <source>
        <dbReference type="EMBL" id="PJI33435.1"/>
    </source>
</evidence>
<comment type="caution">
    <text evidence="1">The sequence shown here is derived from an EMBL/GenBank/DDBJ whole genome shotgun (WGS) entry which is preliminary data.</text>
</comment>